<sequence>MKRVISIFLIIVITFANISLDTLNVFAAQSTAPAASNVIITNNLAGKSDTIYIFGLDPGTLVKVYSSGSENKILAYGTVPNNKVDITFTISQLGADGGSVFISAIVKGNSESGRTRVDFDGEPKSDAISADAVSITNNAQKSDIIYVSGLNPRDVVKVYSAASGGKLLGSKTVSTTGSEVSINVSQVGSAAGSVYVTVTTKGYAESKRTKVDFDAEPASVPLDQDSITINNNAKKADTIYISGLSGGDVVKVYNAQSGGKMIGSKSVSSSSYDATITVAQLGTVSGVIYVTVTNSECAESIRIPVQFEAELSSDKPVPEYITVMNNSGKPDTVTVTGLNPGDIVKVYNSDMKGSLLGSGTVPSTDGEVTVSIPQLSTTGGAVYVSVTSTGKNESLRVKAAYSPESKSGYISPAYITVTNNVGKADTIYISNLSEGDIIKAYDRELGGNLLGSATVPKSGTDATISVSQLGIESGMVYISVINSGRLESTRTGVGYLGESKSSALDANAITVSNNAGSSDTVYVTGLPSGTVVRVYSAPVSGYLLGSATVPASRTDATITISQLGTASGTIYVSVTQPGAQESGRTKADYSAEGNSTAPNVNNISITNNVGKADTVYISNLTSGDIVRIYNAATQGTIIGSATVAGTSTDITVSISQLGAASGSVYVTVTNTGKTESARVKADYRAENVYSGVDSSNITVTNNAGKADTVYFTRLSAGDMVRVYDSKLGGTLLGSAIVAGGLTDTTVSIQQLGKGAGNVYVTVSSTDQSESERVEVSYAAEAPSEKPAPEQIVVTNNITGTADTILVSGLNPEDVIKAYSGASQGVLLGTATVPANGVSAVITVSQLGTAEGSVYISITNSGKLESQRTEAKYLGESKSVPPEITNITINNNSGAADTVKVSGLTADDLVRVYTAATGGSLLGSAAVTTFGSEAVVTITQLGTLPGKVYVTVTSKNKSESVRVEASYDSEPVTSPVSSSNIAVANNAGVSDTVQVTGLTPGDQVKVYDSASGGNLLGSSAVSPSSTQAVVEIAQIGTTAGNVYVSITSVNKSESTRTPAAYSAEARSKSPDPDKVFISNNYGIASTVTVGGLKENDVVGVYSAEAGGSLLGSGTVATYGSEITLSVSRLGDTEGTVYISVKSPGMLESIRTPVTYAAKPASAAPESSNIEIYNNVGIPDEIIVSGMEPNAVIKVYSLAAGGSPIGSSSVPADSTDAIVYITQLGTGGGTVYVSVTTSGKTESPRAAITYTEEEVSEPLAPGNVEVVNNSGIADTVTVSGLQPYDVIRIYNAATGGTRLALLTADSNGVVATANISQLGTGSGSIYVTVTNYGKSESKRIQVQYEAESVAPLSSNISIVNNAGMADTITVKGLNENDVVKVYDAASNGNLIGSETVLPGSSRVTISVTQLTAAAGKVYVSVSNYGRAESSLTKAAYIAETSTVAPYIGDIYIVNNVDLDDTITVYNLNASDVVKVYDKASGGNLLGYATVAANKTEATVSVEDLGAAAGTVYISAITKGKTESSRTEASYVAEGKSTAPYSGNIYITNNVVLSDTVLISGLSGGDKVKIYDSASGGVLLGSATAASTGNQVKITIKQLGEEAGSIYVSITSKGKTESKRTEVEYVSEQTTNEPYAGYIKVVNNKAGTFDTITVSNLADGDIINVYSAAAGGSLLGSATVASGSTAGIVSISQLGTAAGSVYVSVTSAGKAESNRTKADYLSE</sequence>
<evidence type="ECO:0000313" key="2">
    <source>
        <dbReference type="Proteomes" id="UP000191554"/>
    </source>
</evidence>
<keyword evidence="2" id="KW-1185">Reference proteome</keyword>
<dbReference type="OrthoDB" id="900053at2"/>
<dbReference type="RefSeq" id="WP_080066093.1">
    <property type="nucleotide sequence ID" value="NZ_MZGX01000029.1"/>
</dbReference>
<proteinExistence type="predicted"/>
<dbReference type="STRING" id="48256.CLHUN_36840"/>
<organism evidence="1 2">
    <name type="scientific">Ruminiclostridium hungatei</name>
    <name type="common">Clostridium hungatei</name>
    <dbReference type="NCBI Taxonomy" id="48256"/>
    <lineage>
        <taxon>Bacteria</taxon>
        <taxon>Bacillati</taxon>
        <taxon>Bacillota</taxon>
        <taxon>Clostridia</taxon>
        <taxon>Eubacteriales</taxon>
        <taxon>Oscillospiraceae</taxon>
        <taxon>Ruminiclostridium</taxon>
    </lineage>
</organism>
<comment type="caution">
    <text evidence="1">The sequence shown here is derived from an EMBL/GenBank/DDBJ whole genome shotgun (WGS) entry which is preliminary data.</text>
</comment>
<protein>
    <submittedName>
        <fullName evidence="1">Uncharacterized protein</fullName>
    </submittedName>
</protein>
<name>A0A1V4SGI9_RUMHU</name>
<accession>A0A1V4SGI9</accession>
<gene>
    <name evidence="1" type="ORF">CLHUN_36840</name>
</gene>
<evidence type="ECO:0000313" key="1">
    <source>
        <dbReference type="EMBL" id="OPX42387.1"/>
    </source>
</evidence>
<dbReference type="EMBL" id="MZGX01000029">
    <property type="protein sequence ID" value="OPX42387.1"/>
    <property type="molecule type" value="Genomic_DNA"/>
</dbReference>
<dbReference type="Proteomes" id="UP000191554">
    <property type="component" value="Unassembled WGS sequence"/>
</dbReference>
<reference evidence="1 2" key="1">
    <citation type="submission" date="2017-03" db="EMBL/GenBank/DDBJ databases">
        <title>Genome sequence of Clostridium hungatei DSM 14427.</title>
        <authorList>
            <person name="Poehlein A."/>
            <person name="Daniel R."/>
        </authorList>
    </citation>
    <scope>NUCLEOTIDE SEQUENCE [LARGE SCALE GENOMIC DNA]</scope>
    <source>
        <strain evidence="1 2">DSM 14427</strain>
    </source>
</reference>